<dbReference type="InterPro" id="IPR050474">
    <property type="entry name" value="Hel308_SKI2-like"/>
</dbReference>
<dbReference type="GO" id="GO:0005524">
    <property type="term" value="F:ATP binding"/>
    <property type="evidence" value="ECO:0007669"/>
    <property type="project" value="UniProtKB-KW"/>
</dbReference>
<evidence type="ECO:0000256" key="4">
    <source>
        <dbReference type="ARBA" id="ARBA00018162"/>
    </source>
</evidence>
<dbReference type="PANTHER" id="PTHR47961">
    <property type="entry name" value="DNA POLYMERASE THETA, PUTATIVE (AFU_ORTHOLOGUE AFUA_1G05260)-RELATED"/>
    <property type="match status" value="1"/>
</dbReference>
<dbReference type="SMART" id="SM00359">
    <property type="entry name" value="PUA"/>
    <property type="match status" value="1"/>
</dbReference>
<dbReference type="PROSITE" id="PS51192">
    <property type="entry name" value="HELICASE_ATP_BIND_1"/>
    <property type="match status" value="1"/>
</dbReference>
<dbReference type="SUPFAM" id="SSF52540">
    <property type="entry name" value="P-loop containing nucleoside triphosphate hydrolases"/>
    <property type="match status" value="2"/>
</dbReference>
<dbReference type="Proteomes" id="UP000030758">
    <property type="component" value="Unassembled WGS sequence"/>
</dbReference>
<dbReference type="InterPro" id="IPR001650">
    <property type="entry name" value="Helicase_C-like"/>
</dbReference>
<feature type="domain" description="Helicase C-terminal" evidence="17">
    <location>
        <begin position="242"/>
        <end position="426"/>
    </location>
</feature>
<protein>
    <recommendedName>
        <fullName evidence="4">60S ribosome subunit biogenesis protein NIP7 homolog</fullName>
    </recommendedName>
</protein>
<feature type="region of interest" description="Disordered" evidence="15">
    <location>
        <begin position="1"/>
        <end position="27"/>
    </location>
</feature>
<dbReference type="SUPFAM" id="SSF46785">
    <property type="entry name" value="Winged helix' DNA-binding domain"/>
    <property type="match status" value="1"/>
</dbReference>
<evidence type="ECO:0000256" key="15">
    <source>
        <dbReference type="SAM" id="MobiDB-lite"/>
    </source>
</evidence>
<dbReference type="Proteomes" id="UP000030764">
    <property type="component" value="Unassembled WGS sequence"/>
</dbReference>
<dbReference type="GO" id="GO:0006281">
    <property type="term" value="P:DNA repair"/>
    <property type="evidence" value="ECO:0007669"/>
    <property type="project" value="UniProtKB-KW"/>
</dbReference>
<proteinExistence type="inferred from homology"/>
<dbReference type="FunFam" id="3.10.450.220:FF:000001">
    <property type="entry name" value="60S ribosome subunit biogenesis protein NIP7 homolog"/>
    <property type="match status" value="1"/>
</dbReference>
<dbReference type="GO" id="GO:0042254">
    <property type="term" value="P:ribosome biogenesis"/>
    <property type="evidence" value="ECO:0007669"/>
    <property type="project" value="UniProtKB-KW"/>
</dbReference>
<evidence type="ECO:0000256" key="6">
    <source>
        <dbReference type="ARBA" id="ARBA00022741"/>
    </source>
</evidence>
<organism evidence="18 20">
    <name type="scientific">Trichuris suis</name>
    <name type="common">pig whipworm</name>
    <dbReference type="NCBI Taxonomy" id="68888"/>
    <lineage>
        <taxon>Eukaryota</taxon>
        <taxon>Metazoa</taxon>
        <taxon>Ecdysozoa</taxon>
        <taxon>Nematoda</taxon>
        <taxon>Enoplea</taxon>
        <taxon>Dorylaimia</taxon>
        <taxon>Trichinellida</taxon>
        <taxon>Trichuridae</taxon>
        <taxon>Trichuris</taxon>
    </lineage>
</organism>
<dbReference type="AlphaFoldDB" id="A0A085MG18"/>
<comment type="function">
    <text evidence="1">Required for proper 34S pre-rRNA processing and 60S ribosome subunit assembly.</text>
</comment>
<keyword evidence="8" id="KW-0378">Hydrolase</keyword>
<dbReference type="InterPro" id="IPR014001">
    <property type="entry name" value="Helicase_ATP-bd"/>
</dbReference>
<keyword evidence="11" id="KW-0694">RNA-binding</keyword>
<accession>A0A085MG18</accession>
<dbReference type="Gene3D" id="3.10.450.220">
    <property type="match status" value="1"/>
</dbReference>
<dbReference type="SUPFAM" id="SSF158702">
    <property type="entry name" value="Sec63 N-terminal domain-like"/>
    <property type="match status" value="1"/>
</dbReference>
<evidence type="ECO:0000256" key="12">
    <source>
        <dbReference type="ARBA" id="ARBA00023204"/>
    </source>
</evidence>
<dbReference type="Pfam" id="PF03657">
    <property type="entry name" value="UPF0113"/>
    <property type="match status" value="1"/>
</dbReference>
<keyword evidence="10" id="KW-0067">ATP-binding</keyword>
<evidence type="ECO:0000256" key="8">
    <source>
        <dbReference type="ARBA" id="ARBA00022801"/>
    </source>
</evidence>
<evidence type="ECO:0000256" key="9">
    <source>
        <dbReference type="ARBA" id="ARBA00022806"/>
    </source>
</evidence>
<reference evidence="18 20" key="1">
    <citation type="journal article" date="2014" name="Nat. Genet.">
        <title>Genome and transcriptome of the porcine whipworm Trichuris suis.</title>
        <authorList>
            <person name="Jex A.R."/>
            <person name="Nejsum P."/>
            <person name="Schwarz E.M."/>
            <person name="Hu L."/>
            <person name="Young N.D."/>
            <person name="Hall R.S."/>
            <person name="Korhonen P.K."/>
            <person name="Liao S."/>
            <person name="Thamsborg S."/>
            <person name="Xia J."/>
            <person name="Xu P."/>
            <person name="Wang S."/>
            <person name="Scheerlinck J.P."/>
            <person name="Hofmann A."/>
            <person name="Sternberg P.W."/>
            <person name="Wang J."/>
            <person name="Gasser R.B."/>
        </authorList>
    </citation>
    <scope>NUCLEOTIDE SEQUENCE [LARGE SCALE GENOMIC DNA]</scope>
    <source>
        <strain evidence="19">DCEP-RM93F</strain>
        <strain evidence="18">DCEP-RM93M</strain>
    </source>
</reference>
<keyword evidence="7" id="KW-0227">DNA damage</keyword>
<dbReference type="Pfam" id="PF20470">
    <property type="entry name" value="HTH_61"/>
    <property type="match status" value="1"/>
</dbReference>
<evidence type="ECO:0000256" key="2">
    <source>
        <dbReference type="ARBA" id="ARBA00004604"/>
    </source>
</evidence>
<dbReference type="GO" id="GO:0043138">
    <property type="term" value="F:3'-5' DNA helicase activity"/>
    <property type="evidence" value="ECO:0007669"/>
    <property type="project" value="UniProtKB-EC"/>
</dbReference>
<keyword evidence="20" id="KW-1185">Reference proteome</keyword>
<dbReference type="SUPFAM" id="SSF88697">
    <property type="entry name" value="PUA domain-like"/>
    <property type="match status" value="1"/>
</dbReference>
<evidence type="ECO:0000256" key="14">
    <source>
        <dbReference type="ARBA" id="ARBA00048988"/>
    </source>
</evidence>
<comment type="subcellular location">
    <subcellularLocation>
        <location evidence="2">Nucleus</location>
        <location evidence="2">Nucleolus</location>
    </subcellularLocation>
</comment>
<keyword evidence="12" id="KW-0234">DNA repair</keyword>
<dbReference type="PROSITE" id="PS51194">
    <property type="entry name" value="HELICASE_CTER"/>
    <property type="match status" value="1"/>
</dbReference>
<dbReference type="Pfam" id="PF17833">
    <property type="entry name" value="pre-PUA_NIP7"/>
    <property type="match status" value="1"/>
</dbReference>
<evidence type="ECO:0000313" key="18">
    <source>
        <dbReference type="EMBL" id="KFD56164.1"/>
    </source>
</evidence>
<evidence type="ECO:0000256" key="3">
    <source>
        <dbReference type="ARBA" id="ARBA00009895"/>
    </source>
</evidence>
<dbReference type="Gene3D" id="1.10.3380.20">
    <property type="match status" value="1"/>
</dbReference>
<comment type="catalytic activity">
    <reaction evidence="14">
        <text>ATP + H2O = ADP + phosphate + H(+)</text>
        <dbReference type="Rhea" id="RHEA:13065"/>
        <dbReference type="ChEBI" id="CHEBI:15377"/>
        <dbReference type="ChEBI" id="CHEBI:15378"/>
        <dbReference type="ChEBI" id="CHEBI:30616"/>
        <dbReference type="ChEBI" id="CHEBI:43474"/>
        <dbReference type="ChEBI" id="CHEBI:456216"/>
        <dbReference type="EC" id="5.6.2.4"/>
    </reaction>
</comment>
<dbReference type="Gene3D" id="3.40.50.300">
    <property type="entry name" value="P-loop containing nucleotide triphosphate hydrolases"/>
    <property type="match status" value="2"/>
</dbReference>
<name>A0A085MG18_9BILA</name>
<dbReference type="Pfam" id="PF00271">
    <property type="entry name" value="Helicase_C"/>
    <property type="match status" value="1"/>
</dbReference>
<keyword evidence="6" id="KW-0547">Nucleotide-binding</keyword>
<evidence type="ECO:0000256" key="13">
    <source>
        <dbReference type="ARBA" id="ARBA00023242"/>
    </source>
</evidence>
<dbReference type="InterPro" id="IPR027417">
    <property type="entry name" value="P-loop_NTPase"/>
</dbReference>
<dbReference type="EMBL" id="KL367522">
    <property type="protein sequence ID" value="KFD66691.1"/>
    <property type="molecule type" value="Genomic_DNA"/>
</dbReference>
<dbReference type="InterPro" id="IPR002478">
    <property type="entry name" value="PUA"/>
</dbReference>
<dbReference type="InterPro" id="IPR036974">
    <property type="entry name" value="PUA_sf"/>
</dbReference>
<dbReference type="CDD" id="cd18795">
    <property type="entry name" value="SF2_C_Ski2"/>
    <property type="match status" value="1"/>
</dbReference>
<dbReference type="InterPro" id="IPR048960">
    <property type="entry name" value="POLQ-like_helical"/>
</dbReference>
<dbReference type="InterPro" id="IPR005155">
    <property type="entry name" value="UPF0113_PUA"/>
</dbReference>
<evidence type="ECO:0000256" key="11">
    <source>
        <dbReference type="ARBA" id="ARBA00022884"/>
    </source>
</evidence>
<dbReference type="Pfam" id="PF21099">
    <property type="entry name" value="POLQ_helical"/>
    <property type="match status" value="1"/>
</dbReference>
<dbReference type="GO" id="GO:0005730">
    <property type="term" value="C:nucleolus"/>
    <property type="evidence" value="ECO:0007669"/>
    <property type="project" value="UniProtKB-SubCell"/>
</dbReference>
<evidence type="ECO:0000256" key="5">
    <source>
        <dbReference type="ARBA" id="ARBA00022517"/>
    </source>
</evidence>
<dbReference type="CDD" id="cd21146">
    <property type="entry name" value="Nip7_N_euk"/>
    <property type="match status" value="1"/>
</dbReference>
<dbReference type="InterPro" id="IPR011545">
    <property type="entry name" value="DEAD/DEAH_box_helicase_dom"/>
</dbReference>
<keyword evidence="9" id="KW-0347">Helicase</keyword>
<sequence>MQVEAEARQSDAHSSEVDLAPEAKRNRTVESRLRQRFEQNATRCAAEETSFYGLPQKVKNLFKDLRGISKLYDWQDEVLNCPAVKAGQNLIISLPTGGGKTLLSEILILKQILCRNKDVLFVLPYVSIVQEKVKDLIPLGLDLDFLVEEYAASKGRIPPIKRRRKKSVYVATIERAQTLANSLYENKRIDDLGLVVIDEVNLTEYVKVDQLVYKVDTNCQDPREMLAFYRQVESGSAMDPDNLSELVTEVVPAGSCLIFCPTRKSAENVCLLLTKVLPSDLLKHKKQEKKIFLKRLIQECDGRICNVQRQCVPYGLAYHHSGLTADERRLIQDAFLEGILCALCCTSTLAAGVNLPAKRVILRTFTVGNRFMSKQEYKQMTGRAGRAGMDDNGESIAIAQQSQKSQVEQLLSSNFDACKSSLLYDDGRGLKNLLLSTIGLKMIKCKADIVQIVKLTLLYVQCKESEENKINSIVQQALKFLLNEKLVTTKEDEIVTSPLGAAVCKGGIDVDISRRVHSDLLTALQNMVLLSHFHLLYCIVPYSVQYPIFLDWNIFYDEFFTLTEVERSLLRSLGVNEQFIIMRRKGSISSSKTMDVTLVQRVFLAFILRRIWNKENVWEVAGRFRASRGAVQQLVHSALGFASSLCRFVEQLDELWALRSLLPDFVKAFQFNVAAELIPLMEIHGVQRARARQLYKAGYKSVVDVANADAASLVQALQHVHKGIAYQMIRSAKMLLHEKVEGLLESAEALLAADSTTEFTLEDIVATYLYVMRPLTDEEMEAVFKKLAKFIGTNIRLMVNRDDENYVFRLHKNRVYYLSEKKAVAAASFGFKEIVNLGSCIGKFTKSNKFFLTITALSYVAPYAKYKAWLRPKAEQSFLYGNHVLKSGLARITDDVPANAGVILYSSSDLPLGFGVSTKSTANCRAADPTSLIILNQCDIGQYVRDEEHVC</sequence>
<evidence type="ECO:0000256" key="10">
    <source>
        <dbReference type="ARBA" id="ARBA00022840"/>
    </source>
</evidence>
<dbReference type="Pfam" id="PF00270">
    <property type="entry name" value="DEAD"/>
    <property type="match status" value="1"/>
</dbReference>
<dbReference type="GO" id="GO:0016787">
    <property type="term" value="F:hydrolase activity"/>
    <property type="evidence" value="ECO:0007669"/>
    <property type="project" value="UniProtKB-KW"/>
</dbReference>
<gene>
    <name evidence="18" type="ORF">M513_02942</name>
    <name evidence="19" type="ORF">M514_02942</name>
</gene>
<dbReference type="PROSITE" id="PS50890">
    <property type="entry name" value="PUA"/>
    <property type="match status" value="1"/>
</dbReference>
<dbReference type="InterPro" id="IPR046931">
    <property type="entry name" value="HTH_61"/>
</dbReference>
<dbReference type="InterPro" id="IPR015947">
    <property type="entry name" value="PUA-like_sf"/>
</dbReference>
<evidence type="ECO:0000313" key="19">
    <source>
        <dbReference type="EMBL" id="KFD66691.1"/>
    </source>
</evidence>
<dbReference type="CDD" id="cd21151">
    <property type="entry name" value="PUA_Nip7-like"/>
    <property type="match status" value="1"/>
</dbReference>
<keyword evidence="13" id="KW-0539">Nucleus</keyword>
<evidence type="ECO:0000259" key="16">
    <source>
        <dbReference type="PROSITE" id="PS51192"/>
    </source>
</evidence>
<comment type="similarity">
    <text evidence="3">Belongs to the NIP7 family.</text>
</comment>
<dbReference type="SMART" id="SM00487">
    <property type="entry name" value="DEXDc"/>
    <property type="match status" value="1"/>
</dbReference>
<evidence type="ECO:0000313" key="20">
    <source>
        <dbReference type="Proteomes" id="UP000030764"/>
    </source>
</evidence>
<dbReference type="GO" id="GO:0003723">
    <property type="term" value="F:RNA binding"/>
    <property type="evidence" value="ECO:0007669"/>
    <property type="project" value="UniProtKB-KW"/>
</dbReference>
<dbReference type="SUPFAM" id="SSF88802">
    <property type="entry name" value="Pre-PUA domain"/>
    <property type="match status" value="1"/>
</dbReference>
<dbReference type="SMART" id="SM00490">
    <property type="entry name" value="HELICc"/>
    <property type="match status" value="1"/>
</dbReference>
<dbReference type="InterPro" id="IPR040598">
    <property type="entry name" value="NIP7_N"/>
</dbReference>
<dbReference type="PANTHER" id="PTHR47961:SF12">
    <property type="entry name" value="HELICASE POLQ-LIKE"/>
    <property type="match status" value="1"/>
</dbReference>
<dbReference type="FunFam" id="3.40.50.300:FF:000813">
    <property type="entry name" value="helicase POLQ-like isoform X1"/>
    <property type="match status" value="1"/>
</dbReference>
<keyword evidence="5" id="KW-0690">Ribosome biogenesis</keyword>
<dbReference type="InterPro" id="IPR036390">
    <property type="entry name" value="WH_DNA-bd_sf"/>
</dbReference>
<evidence type="ECO:0000259" key="17">
    <source>
        <dbReference type="PROSITE" id="PS51194"/>
    </source>
</evidence>
<dbReference type="EMBL" id="KL363195">
    <property type="protein sequence ID" value="KFD56164.1"/>
    <property type="molecule type" value="Genomic_DNA"/>
</dbReference>
<dbReference type="Gene3D" id="2.30.130.10">
    <property type="entry name" value="PUA domain"/>
    <property type="match status" value="1"/>
</dbReference>
<evidence type="ECO:0000256" key="7">
    <source>
        <dbReference type="ARBA" id="ARBA00022763"/>
    </source>
</evidence>
<dbReference type="InterPro" id="IPR055359">
    <property type="entry name" value="Nip7_N_euk"/>
</dbReference>
<evidence type="ECO:0000256" key="1">
    <source>
        <dbReference type="ARBA" id="ARBA00004087"/>
    </source>
</evidence>
<dbReference type="FunFam" id="2.30.130.10:FF:000002">
    <property type="entry name" value="60S ribosome subunit biogenesis protein NIP7 homolog"/>
    <property type="match status" value="1"/>
</dbReference>
<feature type="domain" description="Helicase ATP-binding" evidence="16">
    <location>
        <begin position="81"/>
        <end position="295"/>
    </location>
</feature>